<evidence type="ECO:0000259" key="3">
    <source>
        <dbReference type="Pfam" id="PF00089"/>
    </source>
</evidence>
<protein>
    <submittedName>
        <fullName evidence="4">Putative serine protease 47</fullName>
    </submittedName>
</protein>
<keyword evidence="5" id="KW-1185">Reference proteome</keyword>
<dbReference type="SUPFAM" id="SSF50494">
    <property type="entry name" value="Trypsin-like serine proteases"/>
    <property type="match status" value="1"/>
</dbReference>
<evidence type="ECO:0000313" key="5">
    <source>
        <dbReference type="Proteomes" id="UP000028990"/>
    </source>
</evidence>
<dbReference type="GO" id="GO:0006508">
    <property type="term" value="P:proteolysis"/>
    <property type="evidence" value="ECO:0007669"/>
    <property type="project" value="UniProtKB-KW"/>
</dbReference>
<keyword evidence="4" id="KW-0645">Protease</keyword>
<accession>A0A091EJZ0</accession>
<dbReference type="PANTHER" id="PTHR24252">
    <property type="entry name" value="ACROSIN-RELATED"/>
    <property type="match status" value="1"/>
</dbReference>
<evidence type="ECO:0000256" key="2">
    <source>
        <dbReference type="SAM" id="MobiDB-lite"/>
    </source>
</evidence>
<feature type="compositionally biased region" description="Low complexity" evidence="2">
    <location>
        <begin position="1"/>
        <end position="10"/>
    </location>
</feature>
<dbReference type="InterPro" id="IPR001254">
    <property type="entry name" value="Trypsin_dom"/>
</dbReference>
<dbReference type="InterPro" id="IPR043504">
    <property type="entry name" value="Peptidase_S1_PA_chymotrypsin"/>
</dbReference>
<feature type="region of interest" description="Disordered" evidence="2">
    <location>
        <begin position="1"/>
        <end position="47"/>
    </location>
</feature>
<reference evidence="4 5" key="1">
    <citation type="submission" date="2013-11" db="EMBL/GenBank/DDBJ databases">
        <title>The Damaraland mole rat (Fukomys damarensis) genome and evolution of African mole rats.</title>
        <authorList>
            <person name="Gladyshev V.N."/>
            <person name="Fang X."/>
        </authorList>
    </citation>
    <scope>NUCLEOTIDE SEQUENCE [LARGE SCALE GENOMIC DNA]</scope>
    <source>
        <tissue evidence="4">Liver</tissue>
    </source>
</reference>
<feature type="domain" description="Peptidase S1" evidence="3">
    <location>
        <begin position="59"/>
        <end position="104"/>
    </location>
</feature>
<dbReference type="InterPro" id="IPR009003">
    <property type="entry name" value="Peptidase_S1_PA"/>
</dbReference>
<feature type="compositionally biased region" description="Basic and acidic residues" evidence="2">
    <location>
        <begin position="38"/>
        <end position="47"/>
    </location>
</feature>
<keyword evidence="1" id="KW-1015">Disulfide bond</keyword>
<dbReference type="Proteomes" id="UP000028990">
    <property type="component" value="Unassembled WGS sequence"/>
</dbReference>
<name>A0A091EJZ0_FUKDA</name>
<keyword evidence="4" id="KW-0378">Hydrolase</keyword>
<evidence type="ECO:0000313" key="4">
    <source>
        <dbReference type="EMBL" id="KFO35846.1"/>
    </source>
</evidence>
<dbReference type="EMBL" id="KN121636">
    <property type="protein sequence ID" value="KFO35846.1"/>
    <property type="molecule type" value="Genomic_DNA"/>
</dbReference>
<gene>
    <name evidence="4" type="ORF">H920_02750</name>
</gene>
<evidence type="ECO:0000256" key="1">
    <source>
        <dbReference type="ARBA" id="ARBA00023157"/>
    </source>
</evidence>
<sequence length="134" mass="14254">MLLLSSLPSPEAAPTVQPLGPSPWQALADGGETPRVQEVARDSKDQRVCGKPKAVGKVYGGQDAEAGQWPWQASLLYRGSHLCGAVLIDSHWLVSTAHCFRKSPSSFLLNSSSESPVPCVCPPDTHCPEDTATC</sequence>
<dbReference type="Gene3D" id="2.40.10.10">
    <property type="entry name" value="Trypsin-like serine proteases"/>
    <property type="match status" value="1"/>
</dbReference>
<dbReference type="Pfam" id="PF00089">
    <property type="entry name" value="Trypsin"/>
    <property type="match status" value="1"/>
</dbReference>
<organism evidence="4 5">
    <name type="scientific">Fukomys damarensis</name>
    <name type="common">Damaraland mole rat</name>
    <name type="synonym">Cryptomys damarensis</name>
    <dbReference type="NCBI Taxonomy" id="885580"/>
    <lineage>
        <taxon>Eukaryota</taxon>
        <taxon>Metazoa</taxon>
        <taxon>Chordata</taxon>
        <taxon>Craniata</taxon>
        <taxon>Vertebrata</taxon>
        <taxon>Euteleostomi</taxon>
        <taxon>Mammalia</taxon>
        <taxon>Eutheria</taxon>
        <taxon>Euarchontoglires</taxon>
        <taxon>Glires</taxon>
        <taxon>Rodentia</taxon>
        <taxon>Hystricomorpha</taxon>
        <taxon>Bathyergidae</taxon>
        <taxon>Fukomys</taxon>
    </lineage>
</organism>
<dbReference type="GO" id="GO:0004252">
    <property type="term" value="F:serine-type endopeptidase activity"/>
    <property type="evidence" value="ECO:0007669"/>
    <property type="project" value="InterPro"/>
</dbReference>
<proteinExistence type="predicted"/>
<dbReference type="PANTHER" id="PTHR24252:SF7">
    <property type="entry name" value="HYALIN"/>
    <property type="match status" value="1"/>
</dbReference>
<dbReference type="AlphaFoldDB" id="A0A091EJZ0"/>